<dbReference type="Proteomes" id="UP001221189">
    <property type="component" value="Unassembled WGS sequence"/>
</dbReference>
<feature type="region of interest" description="Disordered" evidence="1">
    <location>
        <begin position="318"/>
        <end position="348"/>
    </location>
</feature>
<proteinExistence type="predicted"/>
<feature type="chain" id="PRO_5046547890" evidence="2">
    <location>
        <begin position="30"/>
        <end position="602"/>
    </location>
</feature>
<keyword evidence="4" id="KW-1185">Reference proteome</keyword>
<dbReference type="SUPFAM" id="SSF48452">
    <property type="entry name" value="TPR-like"/>
    <property type="match status" value="2"/>
</dbReference>
<dbReference type="PANTHER" id="PTHR44216">
    <property type="entry name" value="PROTEIN O-MANNOSYL-TRANSFERASE TMTC2"/>
    <property type="match status" value="1"/>
</dbReference>
<keyword evidence="2" id="KW-0732">Signal</keyword>
<dbReference type="RefSeq" id="WP_273599992.1">
    <property type="nucleotide sequence ID" value="NZ_JAQQXT010000004.1"/>
</dbReference>
<sequence length="602" mass="65940">MPEKFRRNAAGAFAIGALLASLLSPHARAGATPAAAAPSPMNSEMDAPLFYQLLVGEMELNTGQPGVAYQVLLDAARRTGDEALFQRVINIALQARAGDQALIAAKAWRESQPKSSAAHHMVIQLLALLNRPADAVEPLRSLLALTPEAQRSAVLEPLPGLFQRAPEPKRVLAALEPVLNNAAQEDATKLAAKTALARLAIAAGDSKRALALAQEIDGFAPLSDQPMQLALELLPQQSEAEALITQRLRAKPDNVALRLAYGRALARAQRPAEAAREFRAITLASPSTSSAWFALGTLELDLRHADAAEKALREYLRQLEDSKPAPANDQLKAEGEGEDKTDPQATNEARQQTWLLLAQAAEMRGDLKAADAWLLKVDLPQRQLEASFRRASLLARQGKLSEARQLLQALPETSPEELRAKLLAESQLLRDAQDWSAAHQVLATAVERFPNDPDLIYEQAMMAEKLDRLDAMEILLRKVIAIKPDHHHAYNALGYSLAERNVRLDEAKSLIAKALSFVPSEPFILDSMGWVEYRLGNLAEAQRLLRLSYAARPDAEIAAHLGEVLWIGGQREEAQRIWSEGALRDPKNEALRETVKRLKTQP</sequence>
<dbReference type="InterPro" id="IPR011990">
    <property type="entry name" value="TPR-like_helical_dom_sf"/>
</dbReference>
<organism evidence="3 4">
    <name type="scientific">Roseateles albus</name>
    <dbReference type="NCBI Taxonomy" id="2987525"/>
    <lineage>
        <taxon>Bacteria</taxon>
        <taxon>Pseudomonadati</taxon>
        <taxon>Pseudomonadota</taxon>
        <taxon>Betaproteobacteria</taxon>
        <taxon>Burkholderiales</taxon>
        <taxon>Sphaerotilaceae</taxon>
        <taxon>Roseateles</taxon>
    </lineage>
</organism>
<dbReference type="InterPro" id="IPR052384">
    <property type="entry name" value="TMTC_O-mannosyltransferase"/>
</dbReference>
<name>A0ABT5KE23_9BURK</name>
<dbReference type="Gene3D" id="1.25.40.10">
    <property type="entry name" value="Tetratricopeptide repeat domain"/>
    <property type="match status" value="2"/>
</dbReference>
<protein>
    <submittedName>
        <fullName evidence="3">Tetratricopeptide repeat protein</fullName>
    </submittedName>
</protein>
<evidence type="ECO:0000256" key="1">
    <source>
        <dbReference type="SAM" id="MobiDB-lite"/>
    </source>
</evidence>
<evidence type="ECO:0000313" key="3">
    <source>
        <dbReference type="EMBL" id="MDC8771704.1"/>
    </source>
</evidence>
<dbReference type="EMBL" id="JAQQXT010000004">
    <property type="protein sequence ID" value="MDC8771704.1"/>
    <property type="molecule type" value="Genomic_DNA"/>
</dbReference>
<comment type="caution">
    <text evidence="3">The sequence shown here is derived from an EMBL/GenBank/DDBJ whole genome shotgun (WGS) entry which is preliminary data.</text>
</comment>
<evidence type="ECO:0000313" key="4">
    <source>
        <dbReference type="Proteomes" id="UP001221189"/>
    </source>
</evidence>
<gene>
    <name evidence="3" type="ORF">PRZ03_09005</name>
</gene>
<accession>A0ABT5KE23</accession>
<reference evidence="3 4" key="1">
    <citation type="submission" date="2022-10" db="EMBL/GenBank/DDBJ databases">
        <title>Paucibacter sp. hw1 Genome sequencing.</title>
        <authorList>
            <person name="Park S."/>
        </authorList>
    </citation>
    <scope>NUCLEOTIDE SEQUENCE [LARGE SCALE GENOMIC DNA]</scope>
    <source>
        <strain evidence="4">hw1</strain>
    </source>
</reference>
<evidence type="ECO:0000256" key="2">
    <source>
        <dbReference type="SAM" id="SignalP"/>
    </source>
</evidence>
<feature type="signal peptide" evidence="2">
    <location>
        <begin position="1"/>
        <end position="29"/>
    </location>
</feature>
<feature type="compositionally biased region" description="Basic and acidic residues" evidence="1">
    <location>
        <begin position="331"/>
        <end position="342"/>
    </location>
</feature>
<dbReference type="PANTHER" id="PTHR44216:SF3">
    <property type="entry name" value="PROTEIN O-MANNOSYL-TRANSFERASE TMTC2"/>
    <property type="match status" value="1"/>
</dbReference>
<dbReference type="Pfam" id="PF13432">
    <property type="entry name" value="TPR_16"/>
    <property type="match status" value="2"/>
</dbReference>